<dbReference type="AlphaFoldDB" id="A0A329SFK7"/>
<comment type="caution">
    <text evidence="1">The sequence shown here is derived from an EMBL/GenBank/DDBJ whole genome shotgun (WGS) entry which is preliminary data.</text>
</comment>
<accession>A0A329SFK7</accession>
<dbReference type="Proteomes" id="UP000251314">
    <property type="component" value="Unassembled WGS sequence"/>
</dbReference>
<evidence type="ECO:0000313" key="2">
    <source>
        <dbReference type="Proteomes" id="UP000251314"/>
    </source>
</evidence>
<name>A0A329SFK7_9STRA</name>
<protein>
    <submittedName>
        <fullName evidence="1">Uncharacterized protein</fullName>
    </submittedName>
</protein>
<dbReference type="VEuPathDB" id="FungiDB:PC110_g8336"/>
<reference evidence="1 2" key="1">
    <citation type="submission" date="2018-01" db="EMBL/GenBank/DDBJ databases">
        <title>Draft genome of the strawberry crown rot pathogen Phytophthora cactorum.</title>
        <authorList>
            <person name="Armitage A.D."/>
            <person name="Lysoe E."/>
            <person name="Nellist C.F."/>
            <person name="Harrison R.J."/>
            <person name="Brurberg M.B."/>
        </authorList>
    </citation>
    <scope>NUCLEOTIDE SEQUENCE [LARGE SCALE GENOMIC DNA]</scope>
    <source>
        <strain evidence="1 2">10300</strain>
    </source>
</reference>
<gene>
    <name evidence="1" type="ORF">PC110_g8336</name>
</gene>
<proteinExistence type="predicted"/>
<keyword evidence="2" id="KW-1185">Reference proteome</keyword>
<sequence>MCNPIKGCFSVFKAKIKAHLALSREELVAACPRGEIAAARMEILERAAKRCIGCMDLRLVNMMTLHCQHAVAAAERM</sequence>
<dbReference type="EMBL" id="MJFZ01000171">
    <property type="protein sequence ID" value="RAW35361.1"/>
    <property type="molecule type" value="Genomic_DNA"/>
</dbReference>
<dbReference type="OrthoDB" id="2266637at2759"/>
<organism evidence="1 2">
    <name type="scientific">Phytophthora cactorum</name>
    <dbReference type="NCBI Taxonomy" id="29920"/>
    <lineage>
        <taxon>Eukaryota</taxon>
        <taxon>Sar</taxon>
        <taxon>Stramenopiles</taxon>
        <taxon>Oomycota</taxon>
        <taxon>Peronosporomycetes</taxon>
        <taxon>Peronosporales</taxon>
        <taxon>Peronosporaceae</taxon>
        <taxon>Phytophthora</taxon>
    </lineage>
</organism>
<evidence type="ECO:0000313" key="1">
    <source>
        <dbReference type="EMBL" id="RAW35361.1"/>
    </source>
</evidence>